<dbReference type="EMBL" id="PKJO01000011">
    <property type="protein sequence ID" value="PLA39750.1"/>
    <property type="molecule type" value="Genomic_DNA"/>
</dbReference>
<evidence type="ECO:0000313" key="1">
    <source>
        <dbReference type="EMBL" id="PLA39750.1"/>
    </source>
</evidence>
<dbReference type="Proteomes" id="UP000234767">
    <property type="component" value="Unassembled WGS sequence"/>
</dbReference>
<proteinExistence type="predicted"/>
<gene>
    <name evidence="1" type="ORF">CYK00_09005</name>
</gene>
<organism evidence="1 2">
    <name type="scientific">Neisseria sicca</name>
    <dbReference type="NCBI Taxonomy" id="490"/>
    <lineage>
        <taxon>Bacteria</taxon>
        <taxon>Pseudomonadati</taxon>
        <taxon>Pseudomonadota</taxon>
        <taxon>Betaproteobacteria</taxon>
        <taxon>Neisseriales</taxon>
        <taxon>Neisseriaceae</taxon>
        <taxon>Neisseria</taxon>
    </lineage>
</organism>
<evidence type="ECO:0000313" key="2">
    <source>
        <dbReference type="Proteomes" id="UP000234767"/>
    </source>
</evidence>
<sequence>MNNKRRIVAGLEKGRLKTSEAGFAKTDKVNFAKTNVLIGLSDDLERKMVYKTEKIFHSI</sequence>
<reference evidence="1 2" key="1">
    <citation type="submission" date="2017-12" db="EMBL/GenBank/DDBJ databases">
        <title>Phylogenetic diversity of female urinary microbiome.</title>
        <authorList>
            <person name="Thomas-White K."/>
            <person name="Wolfe A.J."/>
        </authorList>
    </citation>
    <scope>NUCLEOTIDE SEQUENCE [LARGE SCALE GENOMIC DNA]</scope>
    <source>
        <strain evidence="1 2">UMB0321</strain>
    </source>
</reference>
<name>A0A2I1XAV1_NEISI</name>
<comment type="caution">
    <text evidence="1">The sequence shown here is derived from an EMBL/GenBank/DDBJ whole genome shotgun (WGS) entry which is preliminary data.</text>
</comment>
<dbReference type="AlphaFoldDB" id="A0A2I1XAV1"/>
<accession>A0A2I1XAV1</accession>
<protein>
    <submittedName>
        <fullName evidence="1">Uncharacterized protein</fullName>
    </submittedName>
</protein>